<dbReference type="Proteomes" id="UP000001941">
    <property type="component" value="Chromosome"/>
</dbReference>
<protein>
    <submittedName>
        <fullName evidence="2">Uncharacterized protein</fullName>
    </submittedName>
</protein>
<dbReference type="GeneID" id="3924595"/>
<dbReference type="RefSeq" id="WP_011449467.1">
    <property type="nucleotide sequence ID" value="NC_007796.1"/>
</dbReference>
<evidence type="ECO:0000313" key="2">
    <source>
        <dbReference type="EMBL" id="ABD42209.1"/>
    </source>
</evidence>
<accession>Q2FS33</accession>
<dbReference type="EMBL" id="CP000254">
    <property type="protein sequence ID" value="ABD42209.1"/>
    <property type="molecule type" value="Genomic_DNA"/>
</dbReference>
<sequence length="86" mass="9564">MNIQGIIRTIHDHAQCIADSISVDNLSEMKTNAEGSYVITQITSTKIRSVIASMDDYLMNLTVAEEVCEKSSQTSNQEFHNNTGRN</sequence>
<evidence type="ECO:0000256" key="1">
    <source>
        <dbReference type="ARBA" id="ARBA00007073"/>
    </source>
</evidence>
<dbReference type="InParanoid" id="Q2FS33"/>
<dbReference type="OrthoDB" id="107316at2157"/>
<dbReference type="AlphaFoldDB" id="Q2FS33"/>
<dbReference type="KEGG" id="mhu:Mhun_2509"/>
<dbReference type="EnsemblBacteria" id="ABD42209">
    <property type="protein sequence ID" value="ABD42209"/>
    <property type="gene ID" value="Mhun_2509"/>
</dbReference>
<dbReference type="InterPro" id="IPR015419">
    <property type="entry name" value="CTAG/Pcc1"/>
</dbReference>
<organism evidence="2 3">
    <name type="scientific">Methanospirillum hungatei JF-1 (strain ATCC 27890 / DSM 864 / NBRC 100397 / JF-1)</name>
    <dbReference type="NCBI Taxonomy" id="323259"/>
    <lineage>
        <taxon>Archaea</taxon>
        <taxon>Methanobacteriati</taxon>
        <taxon>Methanobacteriota</taxon>
        <taxon>Stenosarchaea group</taxon>
        <taxon>Methanomicrobia</taxon>
        <taxon>Methanomicrobiales</taxon>
        <taxon>Methanospirillaceae</taxon>
        <taxon>Methanospirillum</taxon>
    </lineage>
</organism>
<proteinExistence type="inferred from homology"/>
<name>Q2FS33_METHJ</name>
<evidence type="ECO:0000313" key="3">
    <source>
        <dbReference type="Proteomes" id="UP000001941"/>
    </source>
</evidence>
<dbReference type="NCBIfam" id="NF011470">
    <property type="entry name" value="PRK14887.1"/>
    <property type="match status" value="1"/>
</dbReference>
<dbReference type="Pfam" id="PF09341">
    <property type="entry name" value="Pcc1"/>
    <property type="match status" value="1"/>
</dbReference>
<dbReference type="STRING" id="323259.Mhun_2509"/>
<reference evidence="3" key="1">
    <citation type="journal article" date="2016" name="Stand. Genomic Sci.">
        <title>Complete genome sequence of Methanospirillum hungatei type strain JF1.</title>
        <authorList>
            <person name="Gunsalus R.P."/>
            <person name="Cook L.E."/>
            <person name="Crable B."/>
            <person name="Rohlin L."/>
            <person name="McDonald E."/>
            <person name="Mouttaki H."/>
            <person name="Sieber J.R."/>
            <person name="Poweleit N."/>
            <person name="Zhou H."/>
            <person name="Lapidus A.L."/>
            <person name="Daligault H.E."/>
            <person name="Land M."/>
            <person name="Gilna P."/>
            <person name="Ivanova N."/>
            <person name="Kyrpides N."/>
            <person name="Culley D.E."/>
            <person name="McInerney M.J."/>
        </authorList>
    </citation>
    <scope>NUCLEOTIDE SEQUENCE [LARGE SCALE GENOMIC DNA]</scope>
    <source>
        <strain evidence="3">ATCC 27890 / DSM 864 / NBRC 100397 / JF-1</strain>
    </source>
</reference>
<dbReference type="eggNOG" id="arCOG01354">
    <property type="taxonomic scope" value="Archaea"/>
</dbReference>
<gene>
    <name evidence="2" type="ordered locus">Mhun_2509</name>
</gene>
<comment type="similarity">
    <text evidence="1">Belongs to the CTAG/PCC1 family.</text>
</comment>
<dbReference type="HOGENOM" id="CLU_169408_0_0_2"/>
<keyword evidence="3" id="KW-1185">Reference proteome</keyword>